<gene>
    <name evidence="7" type="ORF">OKW52_17030</name>
</gene>
<dbReference type="InterPro" id="IPR003661">
    <property type="entry name" value="HisK_dim/P_dom"/>
</dbReference>
<comment type="caution">
    <text evidence="7">The sequence shown here is derived from an EMBL/GenBank/DDBJ whole genome shotgun (WGS) entry which is preliminary data.</text>
</comment>
<dbReference type="EC" id="2.7.13.3" evidence="2"/>
<dbReference type="InterPro" id="IPR003594">
    <property type="entry name" value="HATPase_dom"/>
</dbReference>
<dbReference type="SMART" id="SM00387">
    <property type="entry name" value="HATPase_c"/>
    <property type="match status" value="1"/>
</dbReference>
<proteinExistence type="predicted"/>
<comment type="catalytic activity">
    <reaction evidence="1">
        <text>ATP + protein L-histidine = ADP + protein N-phospho-L-histidine.</text>
        <dbReference type="EC" id="2.7.13.3"/>
    </reaction>
</comment>
<dbReference type="PRINTS" id="PR00344">
    <property type="entry name" value="BCTRLSENSOR"/>
</dbReference>
<keyword evidence="3" id="KW-0597">Phosphoprotein</keyword>
<keyword evidence="5 7" id="KW-0418">Kinase</keyword>
<keyword evidence="8" id="KW-1185">Reference proteome</keyword>
<dbReference type="PROSITE" id="PS50109">
    <property type="entry name" value="HIS_KIN"/>
    <property type="match status" value="1"/>
</dbReference>
<dbReference type="InterPro" id="IPR050351">
    <property type="entry name" value="BphY/WalK/GraS-like"/>
</dbReference>
<dbReference type="PANTHER" id="PTHR42878:SF15">
    <property type="entry name" value="BACTERIOPHYTOCHROME"/>
    <property type="match status" value="1"/>
</dbReference>
<dbReference type="EMBL" id="JAPDFL010000001">
    <property type="protein sequence ID" value="MCW1933912.1"/>
    <property type="molecule type" value="Genomic_DNA"/>
</dbReference>
<dbReference type="PANTHER" id="PTHR42878">
    <property type="entry name" value="TWO-COMPONENT HISTIDINE KINASE"/>
    <property type="match status" value="1"/>
</dbReference>
<evidence type="ECO:0000313" key="7">
    <source>
        <dbReference type="EMBL" id="MCW1933912.1"/>
    </source>
</evidence>
<dbReference type="SMART" id="SM00388">
    <property type="entry name" value="HisKA"/>
    <property type="match status" value="1"/>
</dbReference>
<evidence type="ECO:0000256" key="1">
    <source>
        <dbReference type="ARBA" id="ARBA00000085"/>
    </source>
</evidence>
<dbReference type="GO" id="GO:0016301">
    <property type="term" value="F:kinase activity"/>
    <property type="evidence" value="ECO:0007669"/>
    <property type="project" value="UniProtKB-KW"/>
</dbReference>
<dbReference type="Proteomes" id="UP001208938">
    <property type="component" value="Unassembled WGS sequence"/>
</dbReference>
<protein>
    <recommendedName>
        <fullName evidence="2">histidine kinase</fullName>
        <ecNumber evidence="2">2.7.13.3</ecNumber>
    </recommendedName>
</protein>
<reference evidence="7 8" key="1">
    <citation type="submission" date="2022-10" db="EMBL/GenBank/DDBJ databases">
        <title>Pararhodobacter sp. nov., isolated from marine algae.</title>
        <authorList>
            <person name="Choi B.J."/>
            <person name="Kim J.M."/>
            <person name="Lee J.K."/>
            <person name="Choi D.G."/>
            <person name="Jeon C.O."/>
        </authorList>
    </citation>
    <scope>NUCLEOTIDE SEQUENCE [LARGE SCALE GENOMIC DNA]</scope>
    <source>
        <strain evidence="7 8">ZQ420</strain>
    </source>
</reference>
<name>A0ABT3H272_9RHOB</name>
<keyword evidence="4" id="KW-0808">Transferase</keyword>
<dbReference type="Gene3D" id="3.30.565.10">
    <property type="entry name" value="Histidine kinase-like ATPase, C-terminal domain"/>
    <property type="match status" value="1"/>
</dbReference>
<dbReference type="CDD" id="cd00082">
    <property type="entry name" value="HisKA"/>
    <property type="match status" value="1"/>
</dbReference>
<accession>A0ABT3H272</accession>
<dbReference type="Pfam" id="PF02518">
    <property type="entry name" value="HATPase_c"/>
    <property type="match status" value="1"/>
</dbReference>
<dbReference type="SUPFAM" id="SSF55874">
    <property type="entry name" value="ATPase domain of HSP90 chaperone/DNA topoisomerase II/histidine kinase"/>
    <property type="match status" value="1"/>
</dbReference>
<organism evidence="7 8">
    <name type="scientific">Pararhodobacter zhoushanensis</name>
    <dbReference type="NCBI Taxonomy" id="2479545"/>
    <lineage>
        <taxon>Bacteria</taxon>
        <taxon>Pseudomonadati</taxon>
        <taxon>Pseudomonadota</taxon>
        <taxon>Alphaproteobacteria</taxon>
        <taxon>Rhodobacterales</taxon>
        <taxon>Paracoccaceae</taxon>
        <taxon>Pararhodobacter</taxon>
    </lineage>
</organism>
<dbReference type="InterPro" id="IPR036890">
    <property type="entry name" value="HATPase_C_sf"/>
</dbReference>
<evidence type="ECO:0000256" key="3">
    <source>
        <dbReference type="ARBA" id="ARBA00022553"/>
    </source>
</evidence>
<dbReference type="InterPro" id="IPR005467">
    <property type="entry name" value="His_kinase_dom"/>
</dbReference>
<dbReference type="SUPFAM" id="SSF47384">
    <property type="entry name" value="Homodimeric domain of signal transducing histidine kinase"/>
    <property type="match status" value="1"/>
</dbReference>
<evidence type="ECO:0000313" key="8">
    <source>
        <dbReference type="Proteomes" id="UP001208938"/>
    </source>
</evidence>
<sequence length="245" mass="26622">MHSQSSVSSGTGPLANASGDDDDFAYVISHDLKNSIRALIEVPQWIAEDLEAAGHSIKGTLGENLELLNVHAKRLDQMLSDLLVYSRIGRGQKTGRSDLAAAVATVCADQPIPHDVQMNVALETPTIDICDRDLLTLLGALLSNAVRHRDADMHHIWIESGSEGGGTVLSFRDDGPGVRPEFRERIFHAMTTLKSRDEVEGSGMGLAHVHKILKVHGGHLAWVDQPDGRGVGFKLWFPDHGCEET</sequence>
<dbReference type="Gene3D" id="1.10.287.130">
    <property type="match status" value="1"/>
</dbReference>
<evidence type="ECO:0000256" key="5">
    <source>
        <dbReference type="ARBA" id="ARBA00022777"/>
    </source>
</evidence>
<dbReference type="RefSeq" id="WP_264506780.1">
    <property type="nucleotide sequence ID" value="NZ_JAPDFL010000001.1"/>
</dbReference>
<evidence type="ECO:0000256" key="2">
    <source>
        <dbReference type="ARBA" id="ARBA00012438"/>
    </source>
</evidence>
<dbReference type="InterPro" id="IPR036097">
    <property type="entry name" value="HisK_dim/P_sf"/>
</dbReference>
<feature type="domain" description="Histidine kinase" evidence="6">
    <location>
        <begin position="27"/>
        <end position="241"/>
    </location>
</feature>
<evidence type="ECO:0000259" key="6">
    <source>
        <dbReference type="PROSITE" id="PS50109"/>
    </source>
</evidence>
<dbReference type="InterPro" id="IPR004358">
    <property type="entry name" value="Sig_transdc_His_kin-like_C"/>
</dbReference>
<evidence type="ECO:0000256" key="4">
    <source>
        <dbReference type="ARBA" id="ARBA00022679"/>
    </source>
</evidence>